<evidence type="ECO:0000313" key="7">
    <source>
        <dbReference type="Proteomes" id="UP000051952"/>
    </source>
</evidence>
<gene>
    <name evidence="6" type="ORF">BSAL_68520</name>
</gene>
<organism evidence="6 7">
    <name type="scientific">Bodo saltans</name>
    <name type="common">Flagellated protozoan</name>
    <dbReference type="NCBI Taxonomy" id="75058"/>
    <lineage>
        <taxon>Eukaryota</taxon>
        <taxon>Discoba</taxon>
        <taxon>Euglenozoa</taxon>
        <taxon>Kinetoplastea</taxon>
        <taxon>Metakinetoplastina</taxon>
        <taxon>Eubodonida</taxon>
        <taxon>Bodonidae</taxon>
        <taxon>Bodo</taxon>
    </lineage>
</organism>
<dbReference type="GO" id="GO:0030968">
    <property type="term" value="P:endoplasmic reticulum unfolded protein response"/>
    <property type="evidence" value="ECO:0007669"/>
    <property type="project" value="TreeGrafter"/>
</dbReference>
<evidence type="ECO:0000256" key="4">
    <source>
        <dbReference type="SAM" id="MobiDB-lite"/>
    </source>
</evidence>
<dbReference type="GO" id="GO:0034663">
    <property type="term" value="C:endoplasmic reticulum chaperone complex"/>
    <property type="evidence" value="ECO:0007669"/>
    <property type="project" value="TreeGrafter"/>
</dbReference>
<dbReference type="Gene3D" id="3.30.30.30">
    <property type="match status" value="1"/>
</dbReference>
<feature type="signal peptide" evidence="5">
    <location>
        <begin position="1"/>
        <end position="27"/>
    </location>
</feature>
<dbReference type="PRINTS" id="PR00301">
    <property type="entry name" value="HEATSHOCK70"/>
</dbReference>
<protein>
    <submittedName>
        <fullName evidence="6">Heat shock protein 70-like, putative</fullName>
    </submittedName>
</protein>
<reference evidence="7" key="1">
    <citation type="submission" date="2015-09" db="EMBL/GenBank/DDBJ databases">
        <authorList>
            <consortium name="Pathogen Informatics"/>
        </authorList>
    </citation>
    <scope>NUCLEOTIDE SEQUENCE [LARGE SCALE GENOMIC DNA]</scope>
    <source>
        <strain evidence="7">Lake Konstanz</strain>
    </source>
</reference>
<dbReference type="Proteomes" id="UP000051952">
    <property type="component" value="Unassembled WGS sequence"/>
</dbReference>
<keyword evidence="5" id="KW-0732">Signal</keyword>
<dbReference type="InterPro" id="IPR013126">
    <property type="entry name" value="Hsp_70_fam"/>
</dbReference>
<dbReference type="Gene3D" id="3.30.420.40">
    <property type="match status" value="2"/>
</dbReference>
<dbReference type="Gene3D" id="3.90.640.10">
    <property type="entry name" value="Actin, Chain A, domain 4"/>
    <property type="match status" value="1"/>
</dbReference>
<keyword evidence="3" id="KW-0143">Chaperone</keyword>
<keyword evidence="6" id="KW-0346">Stress response</keyword>
<evidence type="ECO:0000313" key="6">
    <source>
        <dbReference type="EMBL" id="CUF98600.1"/>
    </source>
</evidence>
<dbReference type="SUPFAM" id="SSF53067">
    <property type="entry name" value="Actin-like ATPase domain"/>
    <property type="match status" value="2"/>
</dbReference>
<evidence type="ECO:0000256" key="1">
    <source>
        <dbReference type="ARBA" id="ARBA00022741"/>
    </source>
</evidence>
<feature type="compositionally biased region" description="Polar residues" evidence="4">
    <location>
        <begin position="621"/>
        <end position="638"/>
    </location>
</feature>
<keyword evidence="7" id="KW-1185">Reference proteome</keyword>
<keyword evidence="2" id="KW-0067">ATP-binding</keyword>
<dbReference type="OrthoDB" id="10262720at2759"/>
<dbReference type="AlphaFoldDB" id="A0A0S4IUZ2"/>
<feature type="compositionally biased region" description="Acidic residues" evidence="4">
    <location>
        <begin position="647"/>
        <end position="658"/>
    </location>
</feature>
<proteinExistence type="predicted"/>
<feature type="chain" id="PRO_5006621669" evidence="5">
    <location>
        <begin position="28"/>
        <end position="880"/>
    </location>
</feature>
<dbReference type="PANTHER" id="PTHR45639">
    <property type="entry name" value="HSC70CB, ISOFORM G-RELATED"/>
    <property type="match status" value="1"/>
</dbReference>
<feature type="compositionally biased region" description="Low complexity" evidence="4">
    <location>
        <begin position="846"/>
        <end position="856"/>
    </location>
</feature>
<dbReference type="Pfam" id="PF00012">
    <property type="entry name" value="HSP70"/>
    <property type="match status" value="1"/>
</dbReference>
<dbReference type="GO" id="GO:0005524">
    <property type="term" value="F:ATP binding"/>
    <property type="evidence" value="ECO:0007669"/>
    <property type="project" value="UniProtKB-KW"/>
</dbReference>
<keyword evidence="1" id="KW-0547">Nucleotide-binding</keyword>
<dbReference type="VEuPathDB" id="TriTrypDB:BSAL_68520"/>
<accession>A0A0S4IUZ2</accession>
<evidence type="ECO:0000256" key="3">
    <source>
        <dbReference type="ARBA" id="ARBA00023186"/>
    </source>
</evidence>
<dbReference type="GO" id="GO:0140662">
    <property type="term" value="F:ATP-dependent protein folding chaperone"/>
    <property type="evidence" value="ECO:0007669"/>
    <property type="project" value="InterPro"/>
</dbReference>
<feature type="region of interest" description="Disordered" evidence="4">
    <location>
        <begin position="605"/>
        <end position="694"/>
    </location>
</feature>
<evidence type="ECO:0000256" key="5">
    <source>
        <dbReference type="SAM" id="SignalP"/>
    </source>
</evidence>
<feature type="compositionally biased region" description="Low complexity" evidence="4">
    <location>
        <begin position="659"/>
        <end position="673"/>
    </location>
</feature>
<dbReference type="PANTHER" id="PTHR45639:SF3">
    <property type="entry name" value="HYPOXIA UP-REGULATED PROTEIN 1"/>
    <property type="match status" value="1"/>
</dbReference>
<feature type="compositionally biased region" description="Acidic residues" evidence="4">
    <location>
        <begin position="857"/>
        <end position="871"/>
    </location>
</feature>
<name>A0A0S4IUZ2_BODSA</name>
<feature type="compositionally biased region" description="Basic and acidic residues" evidence="4">
    <location>
        <begin position="677"/>
        <end position="688"/>
    </location>
</feature>
<dbReference type="CDD" id="cd10230">
    <property type="entry name" value="ASKHA_NBD_HSP70_HYOU1"/>
    <property type="match status" value="1"/>
</dbReference>
<dbReference type="InterPro" id="IPR043129">
    <property type="entry name" value="ATPase_NBD"/>
</dbReference>
<feature type="region of interest" description="Disordered" evidence="4">
    <location>
        <begin position="831"/>
        <end position="880"/>
    </location>
</feature>
<dbReference type="OMA" id="VNQQAHI"/>
<sequence length="880" mass="94546">MQAHKRSPRKRSLPLAMLMLTVTAVLCIGCTSGTIVAIDMGSEFLKIAAPKDTSIEVCLNEQSHRKSDTWIGFRGEERFFGADAKSLSARFPDAMIPAVPRLVGVPHDAAFQQGWLNKMRYTYHTASSGTTRGTVNVTFPASEGVEERQYTADELMGMMLGYAKTQAEREISGPVRDAILVVPRGYTSRQRQAMVDAAAITGLRVLSFIHPTTAAALQLGLQNRGLGDEPQHVLIYDMGSTKTEAAVYRFDPIATPAAAAKGGKKSTNSFGTISLVGSIASDMTLGGRAVDACLAEFIENAYMTTAPTAGKQRVLTGTTPQSRKAVMSLLRAANKAKEMLSANREAPVTVEGIAQDSDFSLRISRATLERECGGIWDRAVRVRDAALKSANVTLAQLSRFEVVGGGLRVPIIIEKLSEGYNKAGSGVVDRTLNSDEAMVVGAGYYGAALSGHFRIKGFRLVERLGFPVWITVALNSSSNTEATGTAEAPSSQQRKLLFPSEARLPTRLRVRVNATVSDFIVTLDETTNSSSSATIVSKSNTLVSGVLGALQQVGYGDVDAADRNITHTVWVDIRASEAAMVYIEKAEIEIHYFVNASRKVRKLVTPPAEEKNASDGDASASPATEKTTPESGEEQPSTAEDAGGDSASDEGEISDEAPDATTTSSSSKPSASDDITEGAKKASKDSTAPKKKPTYVTVTEVHVEARSRVFPLTLTTTFASPAVPMSKNESILSRDLLRRWRRSDELHLQKSAARNDLEAYLIWALSDGFVYNDEALKVVGSQEEMDTTAEKLRELQNWLEDAGTEATVPTEDLQAKLRQAKLIVRTALREAPTVEETKAPKAPSVTTESAETAAEGEAVDEEIEEGDDDGADSGASRDEL</sequence>
<evidence type="ECO:0000256" key="2">
    <source>
        <dbReference type="ARBA" id="ARBA00022840"/>
    </source>
</evidence>
<dbReference type="EMBL" id="CYKH01000476">
    <property type="protein sequence ID" value="CUF98600.1"/>
    <property type="molecule type" value="Genomic_DNA"/>
</dbReference>